<dbReference type="EMBL" id="JBBPBF010000008">
    <property type="protein sequence ID" value="KAK7612925.1"/>
    <property type="molecule type" value="Genomic_DNA"/>
</dbReference>
<evidence type="ECO:0008006" key="4">
    <source>
        <dbReference type="Google" id="ProtNLM"/>
    </source>
</evidence>
<protein>
    <recommendedName>
        <fullName evidence="4">Secreted protein</fullName>
    </recommendedName>
</protein>
<feature type="signal peptide" evidence="1">
    <location>
        <begin position="1"/>
        <end position="19"/>
    </location>
</feature>
<comment type="caution">
    <text evidence="2">The sequence shown here is derived from an EMBL/GenBank/DDBJ whole genome shotgun (WGS) entry which is preliminary data.</text>
</comment>
<evidence type="ECO:0000313" key="3">
    <source>
        <dbReference type="Proteomes" id="UP001367316"/>
    </source>
</evidence>
<feature type="chain" id="PRO_5047482386" description="Secreted protein" evidence="1">
    <location>
        <begin position="20"/>
        <end position="93"/>
    </location>
</feature>
<evidence type="ECO:0000313" key="2">
    <source>
        <dbReference type="EMBL" id="KAK7612925.1"/>
    </source>
</evidence>
<dbReference type="Proteomes" id="UP001367316">
    <property type="component" value="Unassembled WGS sequence"/>
</dbReference>
<organism evidence="2 3">
    <name type="scientific">Phyllosticta paracitricarpa</name>
    <dbReference type="NCBI Taxonomy" id="2016321"/>
    <lineage>
        <taxon>Eukaryota</taxon>
        <taxon>Fungi</taxon>
        <taxon>Dikarya</taxon>
        <taxon>Ascomycota</taxon>
        <taxon>Pezizomycotina</taxon>
        <taxon>Dothideomycetes</taxon>
        <taxon>Dothideomycetes incertae sedis</taxon>
        <taxon>Botryosphaeriales</taxon>
        <taxon>Phyllostictaceae</taxon>
        <taxon>Phyllosticta</taxon>
    </lineage>
</organism>
<gene>
    <name evidence="2" type="ORF">JOL62DRAFT_568469</name>
</gene>
<proteinExistence type="predicted"/>
<accession>A0ABR1NF49</accession>
<name>A0ABR1NF49_9PEZI</name>
<keyword evidence="3" id="KW-1185">Reference proteome</keyword>
<reference evidence="2 3" key="1">
    <citation type="submission" date="2024-04" db="EMBL/GenBank/DDBJ databases">
        <title>Phyllosticta paracitricarpa is synonymous to the EU quarantine fungus P. citricarpa based on phylogenomic analyses.</title>
        <authorList>
            <consortium name="Lawrence Berkeley National Laboratory"/>
            <person name="Van ingen-buijs V.A."/>
            <person name="Van westerhoven A.C."/>
            <person name="Haridas S."/>
            <person name="Skiadas P."/>
            <person name="Martin F."/>
            <person name="Groenewald J.Z."/>
            <person name="Crous P.W."/>
            <person name="Seidl M.F."/>
        </authorList>
    </citation>
    <scope>NUCLEOTIDE SEQUENCE [LARGE SCALE GENOMIC DNA]</scope>
    <source>
        <strain evidence="2 3">CBS 141358</strain>
    </source>
</reference>
<sequence length="93" mass="10146">MMRTCLLLSPFALDGLLSAGDLRLAQEVNLIGSRHSLSWYRSFALAAYMSCPLTFPRTSGQCLRVVLHGDPRLTPAIDLFASISRKSMSSSAV</sequence>
<keyword evidence="1" id="KW-0732">Signal</keyword>
<evidence type="ECO:0000256" key="1">
    <source>
        <dbReference type="SAM" id="SignalP"/>
    </source>
</evidence>